<organism evidence="1">
    <name type="scientific">Borreliella burgdorferi</name>
    <name type="common">Lyme disease spirochete</name>
    <name type="synonym">Borrelia burgdorferi</name>
    <dbReference type="NCBI Taxonomy" id="139"/>
    <lineage>
        <taxon>Bacteria</taxon>
        <taxon>Pseudomonadati</taxon>
        <taxon>Spirochaetota</taxon>
        <taxon>Spirochaetia</taxon>
        <taxon>Spirochaetales</taxon>
        <taxon>Borreliaceae</taxon>
        <taxon>Borreliella</taxon>
    </lineage>
</organism>
<geneLocation type="plasmid" evidence="1">
    <name>linear</name>
</geneLocation>
<sequence length="51" mass="6041">MNKKLFHSANKNYAYSLIRSKFNKALAKTNQHEVDSKTLLEYLEILEKIQK</sequence>
<accession>P70834</accession>
<dbReference type="PIR" id="A70222">
    <property type="entry name" value="A70222"/>
</dbReference>
<reference evidence="1" key="1">
    <citation type="journal article" date="1996" name="J. Bacteriol.">
        <title>The nucleotide sequence of a linear plasmid of Borrelia burgdorferi reveals similarities to those of circular plasmids of other prokaryotes.</title>
        <authorList>
            <person name="Barbour A.G."/>
            <person name="Carter C.J."/>
            <person name="Bundoc V."/>
            <person name="Hinnebusch J."/>
        </authorList>
    </citation>
    <scope>NUCLEOTIDE SEQUENCE</scope>
    <source>
        <strain evidence="1">B31</strain>
        <plasmid evidence="1">linear</plasmid>
    </source>
</reference>
<evidence type="ECO:0000313" key="1">
    <source>
        <dbReference type="EMBL" id="AAB38552.1"/>
    </source>
</evidence>
<dbReference type="AlphaFoldDB" id="Q7DFB0"/>
<proteinExistence type="predicted"/>
<accession>Q7DFB0</accession>
<name>Q7DFB0_BORBG</name>
<dbReference type="EMBL" id="U43414">
    <property type="protein sequence ID" value="AAB38552.1"/>
    <property type="molecule type" value="Genomic_DNA"/>
</dbReference>
<protein>
    <submittedName>
        <fullName evidence="1">CdsD</fullName>
    </submittedName>
</protein>
<keyword evidence="1" id="KW-0614">Plasmid</keyword>
<dbReference type="RefSeq" id="WP_011117331.1">
    <property type="nucleotide sequence ID" value="NC_004988.1"/>
</dbReference>